<name>S3K1A4_TREMA</name>
<evidence type="ECO:0000256" key="1">
    <source>
        <dbReference type="ARBA" id="ARBA00010562"/>
    </source>
</evidence>
<dbReference type="EMBL" id="ATFF01000002">
    <property type="protein sequence ID" value="EPF32028.1"/>
    <property type="molecule type" value="Genomic_DNA"/>
</dbReference>
<dbReference type="NCBIfam" id="TIGR02384">
    <property type="entry name" value="RelB_DinJ"/>
    <property type="match status" value="1"/>
</dbReference>
<dbReference type="GO" id="GO:0006355">
    <property type="term" value="P:regulation of DNA-templated transcription"/>
    <property type="evidence" value="ECO:0007669"/>
    <property type="project" value="InterPro"/>
</dbReference>
<protein>
    <submittedName>
        <fullName evidence="3">RelB/DinJ family addiction module antitoxin</fullName>
    </submittedName>
</protein>
<evidence type="ECO:0000313" key="3">
    <source>
        <dbReference type="EMBL" id="EPF32028.1"/>
    </source>
</evidence>
<evidence type="ECO:0000313" key="4">
    <source>
        <dbReference type="Proteomes" id="UP000014541"/>
    </source>
</evidence>
<dbReference type="InterPro" id="IPR013321">
    <property type="entry name" value="Arc_rbn_hlx_hlx"/>
</dbReference>
<keyword evidence="4" id="KW-1185">Reference proteome</keyword>
<reference evidence="3 4" key="1">
    <citation type="submission" date="2013-04" db="EMBL/GenBank/DDBJ databases">
        <title>The Genome Sequence of Treponema maltophilum ATCC 51939.</title>
        <authorList>
            <consortium name="The Broad Institute Genomics Platform"/>
            <person name="Earl A."/>
            <person name="Ward D."/>
            <person name="Feldgarden M."/>
            <person name="Gevers D."/>
            <person name="Leonetti C."/>
            <person name="Blanton J.M."/>
            <person name="Dewhirst F.E."/>
            <person name="Izard J."/>
            <person name="Walker B."/>
            <person name="Young S."/>
            <person name="Zeng Q."/>
            <person name="Gargeya S."/>
            <person name="Fitzgerald M."/>
            <person name="Haas B."/>
            <person name="Abouelleil A."/>
            <person name="Allen A.W."/>
            <person name="Alvarado L."/>
            <person name="Arachchi H.M."/>
            <person name="Berlin A.M."/>
            <person name="Chapman S.B."/>
            <person name="Gainer-Dewar J."/>
            <person name="Goldberg J."/>
            <person name="Griggs A."/>
            <person name="Gujja S."/>
            <person name="Hansen M."/>
            <person name="Howarth C."/>
            <person name="Imamovic A."/>
            <person name="Ireland A."/>
            <person name="Larimer J."/>
            <person name="McCowan C."/>
            <person name="Murphy C."/>
            <person name="Pearson M."/>
            <person name="Poon T.W."/>
            <person name="Priest M."/>
            <person name="Roberts A."/>
            <person name="Saif S."/>
            <person name="Shea T."/>
            <person name="Sisk P."/>
            <person name="Sykes S."/>
            <person name="Wortman J."/>
            <person name="Nusbaum C."/>
            <person name="Birren B."/>
        </authorList>
    </citation>
    <scope>NUCLEOTIDE SEQUENCE [LARGE SCALE GENOMIC DNA]</scope>
    <source>
        <strain evidence="3 4">ATCC 51939</strain>
    </source>
</reference>
<dbReference type="STRING" id="1125699.HMPREF9194_00016"/>
<evidence type="ECO:0000256" key="2">
    <source>
        <dbReference type="ARBA" id="ARBA00022649"/>
    </source>
</evidence>
<dbReference type="Gene3D" id="1.10.1220.10">
    <property type="entry name" value="Met repressor-like"/>
    <property type="match status" value="1"/>
</dbReference>
<dbReference type="Proteomes" id="UP000014541">
    <property type="component" value="Unassembled WGS sequence"/>
</dbReference>
<accession>S3K1A4</accession>
<organism evidence="3 4">
    <name type="scientific">Treponema maltophilum ATCC 51939</name>
    <dbReference type="NCBI Taxonomy" id="1125699"/>
    <lineage>
        <taxon>Bacteria</taxon>
        <taxon>Pseudomonadati</taxon>
        <taxon>Spirochaetota</taxon>
        <taxon>Spirochaetia</taxon>
        <taxon>Spirochaetales</taxon>
        <taxon>Treponemataceae</taxon>
        <taxon>Treponema</taxon>
    </lineage>
</organism>
<dbReference type="PATRIC" id="fig|1125699.3.peg.15"/>
<dbReference type="PANTHER" id="PTHR38781:SF1">
    <property type="entry name" value="ANTITOXIN DINJ-RELATED"/>
    <property type="match status" value="1"/>
</dbReference>
<dbReference type="AlphaFoldDB" id="S3K1A4"/>
<comment type="similarity">
    <text evidence="1">Belongs to the RelB/DinJ antitoxin family.</text>
</comment>
<dbReference type="InterPro" id="IPR007337">
    <property type="entry name" value="RelB/DinJ"/>
</dbReference>
<gene>
    <name evidence="3" type="ORF">HMPREF9194_00016</name>
</gene>
<dbReference type="HOGENOM" id="CLU_154558_3_0_12"/>
<dbReference type="RefSeq" id="WP_016524325.1">
    <property type="nucleotide sequence ID" value="NZ_KE332518.1"/>
</dbReference>
<dbReference type="GO" id="GO:0006351">
    <property type="term" value="P:DNA-templated transcription"/>
    <property type="evidence" value="ECO:0007669"/>
    <property type="project" value="TreeGrafter"/>
</dbReference>
<dbReference type="PANTHER" id="PTHR38781">
    <property type="entry name" value="ANTITOXIN DINJ-RELATED"/>
    <property type="match status" value="1"/>
</dbReference>
<dbReference type="OrthoDB" id="1726349at2"/>
<sequence>MASTLVQIRVDEKLKDDAAAVYENLGLDLSTAVRIFFKRSVAENGIPFSMKLGNYDRDAVRARIPQNVLSAMQAMAQSAASNGISDMSLEEINTEIDAARKR</sequence>
<keyword evidence="2" id="KW-1277">Toxin-antitoxin system</keyword>
<comment type="caution">
    <text evidence="3">The sequence shown here is derived from an EMBL/GenBank/DDBJ whole genome shotgun (WGS) entry which is preliminary data.</text>
</comment>
<proteinExistence type="inferred from homology"/>
<dbReference type="eggNOG" id="COG3077">
    <property type="taxonomic scope" value="Bacteria"/>
</dbReference>
<dbReference type="Pfam" id="PF04221">
    <property type="entry name" value="RelB"/>
    <property type="match status" value="1"/>
</dbReference>